<dbReference type="Gene3D" id="3.30.565.10">
    <property type="entry name" value="Histidine kinase-like ATPase, C-terminal domain"/>
    <property type="match status" value="1"/>
</dbReference>
<dbReference type="PANTHER" id="PTHR35526">
    <property type="entry name" value="ANTI-SIGMA-F FACTOR RSBW-RELATED"/>
    <property type="match status" value="1"/>
</dbReference>
<dbReference type="AlphaFoldDB" id="A0A4R5V3Y6"/>
<feature type="domain" description="Histidine kinase/HSP90-like ATPase" evidence="2">
    <location>
        <begin position="21"/>
        <end position="138"/>
    </location>
</feature>
<gene>
    <name evidence="3" type="ORF">E1832_12680</name>
</gene>
<accession>A0A4R5V3Y6</accession>
<keyword evidence="3" id="KW-0547">Nucleotide-binding</keyword>
<evidence type="ECO:0000256" key="1">
    <source>
        <dbReference type="ARBA" id="ARBA00022527"/>
    </source>
</evidence>
<protein>
    <submittedName>
        <fullName evidence="3">ATP-binding protein</fullName>
    </submittedName>
</protein>
<evidence type="ECO:0000259" key="2">
    <source>
        <dbReference type="Pfam" id="PF13581"/>
    </source>
</evidence>
<dbReference type="CDD" id="cd16936">
    <property type="entry name" value="HATPase_RsbW-like"/>
    <property type="match status" value="1"/>
</dbReference>
<dbReference type="GO" id="GO:0004674">
    <property type="term" value="F:protein serine/threonine kinase activity"/>
    <property type="evidence" value="ECO:0007669"/>
    <property type="project" value="UniProtKB-KW"/>
</dbReference>
<dbReference type="Proteomes" id="UP000295301">
    <property type="component" value="Unassembled WGS sequence"/>
</dbReference>
<evidence type="ECO:0000313" key="4">
    <source>
        <dbReference type="Proteomes" id="UP000295301"/>
    </source>
</evidence>
<dbReference type="RefSeq" id="WP_133360134.1">
    <property type="nucleotide sequence ID" value="NZ_SMUV01000067.1"/>
</dbReference>
<evidence type="ECO:0000313" key="3">
    <source>
        <dbReference type="EMBL" id="TDK46235.1"/>
    </source>
</evidence>
<name>A0A4R5V3Y6_9RHOB</name>
<dbReference type="PANTHER" id="PTHR35526:SF3">
    <property type="entry name" value="ANTI-SIGMA-F FACTOR RSBW"/>
    <property type="match status" value="1"/>
</dbReference>
<dbReference type="Pfam" id="PF13581">
    <property type="entry name" value="HATPase_c_2"/>
    <property type="match status" value="1"/>
</dbReference>
<keyword evidence="3" id="KW-0067">ATP-binding</keyword>
<dbReference type="SUPFAM" id="SSF55874">
    <property type="entry name" value="ATPase domain of HSP90 chaperone/DNA topoisomerase II/histidine kinase"/>
    <property type="match status" value="1"/>
</dbReference>
<dbReference type="InterPro" id="IPR003594">
    <property type="entry name" value="HATPase_dom"/>
</dbReference>
<keyword evidence="1" id="KW-0808">Transferase</keyword>
<keyword evidence="1" id="KW-0723">Serine/threonine-protein kinase</keyword>
<reference evidence="3 4" key="1">
    <citation type="submission" date="2019-03" db="EMBL/GenBank/DDBJ databases">
        <title>Ruegeria lutea sp. nov., a novel strain, isolated from marine sediment, the Masan Bay, South Korea.</title>
        <authorList>
            <person name="Kim J."/>
            <person name="Kim D.-Y."/>
            <person name="Lee S.-S."/>
        </authorList>
    </citation>
    <scope>NUCLEOTIDE SEQUENCE [LARGE SCALE GENOMIC DNA]</scope>
    <source>
        <strain evidence="3 4">318-1</strain>
    </source>
</reference>
<dbReference type="InterPro" id="IPR050267">
    <property type="entry name" value="Anti-sigma-factor_SerPK"/>
</dbReference>
<dbReference type="OrthoDB" id="9792240at2"/>
<keyword evidence="4" id="KW-1185">Reference proteome</keyword>
<dbReference type="EMBL" id="SMUV01000067">
    <property type="protein sequence ID" value="TDK46235.1"/>
    <property type="molecule type" value="Genomic_DNA"/>
</dbReference>
<dbReference type="InterPro" id="IPR036890">
    <property type="entry name" value="HATPase_C_sf"/>
</dbReference>
<keyword evidence="1" id="KW-0418">Kinase</keyword>
<proteinExistence type="predicted"/>
<sequence length="159" mass="17022">MSQRSSHRFDATQLAARDGITAVMAQLRAQGLPDRAAGDVELALAEVVNNVVEHGYAGAPGGEVRVDADLTGARLELRVVDTGRPLPGGHLPPCRTVDLDRPPAELPEGGFGWGLIYSLTDTLRYDRKGVCNTLSMRFFLDGTGREKVRAGRCAPQTAP</sequence>
<dbReference type="GO" id="GO:0005524">
    <property type="term" value="F:ATP binding"/>
    <property type="evidence" value="ECO:0007669"/>
    <property type="project" value="UniProtKB-KW"/>
</dbReference>
<comment type="caution">
    <text evidence="3">The sequence shown here is derived from an EMBL/GenBank/DDBJ whole genome shotgun (WGS) entry which is preliminary data.</text>
</comment>
<organism evidence="3 4">
    <name type="scientific">Antarcticimicrobium luteum</name>
    <dbReference type="NCBI Taxonomy" id="2547397"/>
    <lineage>
        <taxon>Bacteria</taxon>
        <taxon>Pseudomonadati</taxon>
        <taxon>Pseudomonadota</taxon>
        <taxon>Alphaproteobacteria</taxon>
        <taxon>Rhodobacterales</taxon>
        <taxon>Paracoccaceae</taxon>
        <taxon>Antarcticimicrobium</taxon>
    </lineage>
</organism>